<dbReference type="PROSITE" id="PS50297">
    <property type="entry name" value="ANK_REP_REGION"/>
    <property type="match status" value="9"/>
</dbReference>
<dbReference type="Proteomes" id="UP000285961">
    <property type="component" value="Unassembled WGS sequence"/>
</dbReference>
<feature type="repeat" description="ANK" evidence="3">
    <location>
        <begin position="502"/>
        <end position="534"/>
    </location>
</feature>
<feature type="repeat" description="ANK" evidence="3">
    <location>
        <begin position="369"/>
        <end position="401"/>
    </location>
</feature>
<name>A0A419EUU5_9BACT</name>
<dbReference type="Pfam" id="PF12796">
    <property type="entry name" value="Ank_2"/>
    <property type="match status" value="3"/>
</dbReference>
<sequence>MYYLKSSGSRSRLNFSRKKGETMQSRASILRAHTFMVLLTVCLAAPAVCEGAEVVDTSAIVVTEGVGFDGIAVGNRRCTKEFIKKKLGPPQEEQENWLNYRGTSGLDFAMASDMDMLVEIRLNEGFAGKLTSGVSMSSSMDDVFKAYGKPFAQEEVKRLLPHFGNRILYTMGNFSKISYIDKGLLFWFDRGQITQIVITRRRPSARTVEQQAAGVSFEPMTRQEALEELEKLGIPFTSEEFLKTLDRRDTTAAHLFIIAGINPNARDEDEQTALMLASRRGQTDIVKVLLEKGADVSPRETKFGWTAFLLAANGGHTEVARMLLDRGVDVNMKTNEGMTGLIGAASYGHTETVELLLDRGADVNARNRYGLTPLMSAAEGGHSEIVRMLLDKGADVHTTSSGGATAFSLAASKGSTDILRMLLEEGANINEASDDGDTALMAAAAGGRTDAVKFLLQRGADVNARENTYGWTPLMRSIMSGRASTVDALIDAGANTNTALADGTTALMLAAWSANVDIVKTLLNRGADPNAKDQNGRTALDRAKELDHTDIIQLLVARGAKE</sequence>
<dbReference type="PROSITE" id="PS50088">
    <property type="entry name" value="ANK_REPEAT"/>
    <property type="match status" value="9"/>
</dbReference>
<gene>
    <name evidence="4" type="ORF">C4532_13450</name>
</gene>
<keyword evidence="2 3" id="KW-0040">ANK repeat</keyword>
<feature type="repeat" description="ANK" evidence="3">
    <location>
        <begin position="435"/>
        <end position="467"/>
    </location>
</feature>
<evidence type="ECO:0000256" key="2">
    <source>
        <dbReference type="ARBA" id="ARBA00023043"/>
    </source>
</evidence>
<evidence type="ECO:0000313" key="4">
    <source>
        <dbReference type="EMBL" id="RJP68038.1"/>
    </source>
</evidence>
<dbReference type="PANTHER" id="PTHR24189:SF50">
    <property type="entry name" value="ANKYRIN REPEAT AND SOCS BOX PROTEIN 2"/>
    <property type="match status" value="1"/>
</dbReference>
<dbReference type="InterPro" id="IPR002110">
    <property type="entry name" value="Ankyrin_rpt"/>
</dbReference>
<dbReference type="PANTHER" id="PTHR24189">
    <property type="entry name" value="MYOTROPHIN"/>
    <property type="match status" value="1"/>
</dbReference>
<feature type="repeat" description="ANK" evidence="3">
    <location>
        <begin position="269"/>
        <end position="301"/>
    </location>
</feature>
<feature type="repeat" description="ANK" evidence="3">
    <location>
        <begin position="336"/>
        <end position="368"/>
    </location>
</feature>
<dbReference type="Pfam" id="PF13637">
    <property type="entry name" value="Ank_4"/>
    <property type="match status" value="1"/>
</dbReference>
<keyword evidence="1" id="KW-0677">Repeat</keyword>
<proteinExistence type="predicted"/>
<comment type="caution">
    <text evidence="4">The sequence shown here is derived from an EMBL/GenBank/DDBJ whole genome shotgun (WGS) entry which is preliminary data.</text>
</comment>
<dbReference type="InterPro" id="IPR050745">
    <property type="entry name" value="Multifunctional_regulatory"/>
</dbReference>
<organism evidence="4 5">
    <name type="scientific">Candidatus Abyssobacteria bacterium SURF_17</name>
    <dbReference type="NCBI Taxonomy" id="2093361"/>
    <lineage>
        <taxon>Bacteria</taxon>
        <taxon>Pseudomonadati</taxon>
        <taxon>Candidatus Hydrogenedentota</taxon>
        <taxon>Candidatus Abyssobacteria</taxon>
    </lineage>
</organism>
<dbReference type="AlphaFoldDB" id="A0A419EUU5"/>
<dbReference type="PRINTS" id="PR01415">
    <property type="entry name" value="ANKYRIN"/>
</dbReference>
<dbReference type="InterPro" id="IPR036770">
    <property type="entry name" value="Ankyrin_rpt-contain_sf"/>
</dbReference>
<feature type="repeat" description="ANK" evidence="3">
    <location>
        <begin position="303"/>
        <end position="335"/>
    </location>
</feature>
<dbReference type="SUPFAM" id="SSF48403">
    <property type="entry name" value="Ankyrin repeat"/>
    <property type="match status" value="1"/>
</dbReference>
<evidence type="ECO:0000313" key="5">
    <source>
        <dbReference type="Proteomes" id="UP000285961"/>
    </source>
</evidence>
<feature type="repeat" description="ANK" evidence="3">
    <location>
        <begin position="402"/>
        <end position="434"/>
    </location>
</feature>
<dbReference type="EMBL" id="QZKI01000095">
    <property type="protein sequence ID" value="RJP68038.1"/>
    <property type="molecule type" value="Genomic_DNA"/>
</dbReference>
<protein>
    <submittedName>
        <fullName evidence="4">Ankyrin repeat domain-containing protein</fullName>
    </submittedName>
</protein>
<feature type="repeat" description="ANK" evidence="3">
    <location>
        <begin position="469"/>
        <end position="501"/>
    </location>
</feature>
<evidence type="ECO:0000256" key="1">
    <source>
        <dbReference type="ARBA" id="ARBA00022737"/>
    </source>
</evidence>
<reference evidence="4 5" key="1">
    <citation type="journal article" date="2017" name="ISME J.">
        <title>Energy and carbon metabolisms in a deep terrestrial subsurface fluid microbial community.</title>
        <authorList>
            <person name="Momper L."/>
            <person name="Jungbluth S.P."/>
            <person name="Lee M.D."/>
            <person name="Amend J.P."/>
        </authorList>
    </citation>
    <scope>NUCLEOTIDE SEQUENCE [LARGE SCALE GENOMIC DNA]</scope>
    <source>
        <strain evidence="4">SURF_17</strain>
    </source>
</reference>
<feature type="repeat" description="ANK" evidence="3">
    <location>
        <begin position="535"/>
        <end position="562"/>
    </location>
</feature>
<evidence type="ECO:0000256" key="3">
    <source>
        <dbReference type="PROSITE-ProRule" id="PRU00023"/>
    </source>
</evidence>
<accession>A0A419EUU5</accession>
<dbReference type="Gene3D" id="1.25.40.20">
    <property type="entry name" value="Ankyrin repeat-containing domain"/>
    <property type="match status" value="4"/>
</dbReference>
<dbReference type="SMART" id="SM00248">
    <property type="entry name" value="ANK"/>
    <property type="match status" value="9"/>
</dbReference>